<dbReference type="STRING" id="394264.SAMN04488040_2971"/>
<keyword evidence="3" id="KW-1185">Reference proteome</keyword>
<evidence type="ECO:0000259" key="1">
    <source>
        <dbReference type="PROSITE" id="PS51704"/>
    </source>
</evidence>
<evidence type="ECO:0000313" key="2">
    <source>
        <dbReference type="EMBL" id="SFT06880.1"/>
    </source>
</evidence>
<organism evidence="2 3">
    <name type="scientific">Sulfitobacter marinus</name>
    <dbReference type="NCBI Taxonomy" id="394264"/>
    <lineage>
        <taxon>Bacteria</taxon>
        <taxon>Pseudomonadati</taxon>
        <taxon>Pseudomonadota</taxon>
        <taxon>Alphaproteobacteria</taxon>
        <taxon>Rhodobacterales</taxon>
        <taxon>Roseobacteraceae</taxon>
        <taxon>Sulfitobacter</taxon>
    </lineage>
</organism>
<accession>A0A1I6UZM4</accession>
<dbReference type="Pfam" id="PF03009">
    <property type="entry name" value="GDPD"/>
    <property type="match status" value="1"/>
</dbReference>
<reference evidence="3" key="1">
    <citation type="submission" date="2016-10" db="EMBL/GenBank/DDBJ databases">
        <authorList>
            <person name="Varghese N."/>
            <person name="Submissions S."/>
        </authorList>
    </citation>
    <scope>NUCLEOTIDE SEQUENCE [LARGE SCALE GENOMIC DNA]</scope>
    <source>
        <strain evidence="3">DSM 23422</strain>
    </source>
</reference>
<name>A0A1I6UZM4_9RHOB</name>
<dbReference type="GO" id="GO:0008081">
    <property type="term" value="F:phosphoric diester hydrolase activity"/>
    <property type="evidence" value="ECO:0007669"/>
    <property type="project" value="InterPro"/>
</dbReference>
<dbReference type="PANTHER" id="PTHR46211">
    <property type="entry name" value="GLYCEROPHOSPHORYL DIESTER PHOSPHODIESTERASE"/>
    <property type="match status" value="1"/>
</dbReference>
<dbReference type="InterPro" id="IPR030395">
    <property type="entry name" value="GP_PDE_dom"/>
</dbReference>
<dbReference type="SUPFAM" id="SSF51695">
    <property type="entry name" value="PLC-like phosphodiesterases"/>
    <property type="match status" value="1"/>
</dbReference>
<dbReference type="GO" id="GO:0006629">
    <property type="term" value="P:lipid metabolic process"/>
    <property type="evidence" value="ECO:0007669"/>
    <property type="project" value="InterPro"/>
</dbReference>
<dbReference type="OrthoDB" id="384721at2"/>
<evidence type="ECO:0000313" key="3">
    <source>
        <dbReference type="Proteomes" id="UP000199239"/>
    </source>
</evidence>
<gene>
    <name evidence="2" type="ORF">SAMN04488040_2971</name>
</gene>
<dbReference type="Proteomes" id="UP000199239">
    <property type="component" value="Unassembled WGS sequence"/>
</dbReference>
<dbReference type="InterPro" id="IPR017946">
    <property type="entry name" value="PLC-like_Pdiesterase_TIM-brl"/>
</dbReference>
<proteinExistence type="predicted"/>
<dbReference type="RefSeq" id="WP_093917166.1">
    <property type="nucleotide sequence ID" value="NZ_FPAJ01000005.1"/>
</dbReference>
<dbReference type="Gene3D" id="3.20.20.190">
    <property type="entry name" value="Phosphatidylinositol (PI) phosphodiesterase"/>
    <property type="match status" value="1"/>
</dbReference>
<dbReference type="PROSITE" id="PS51704">
    <property type="entry name" value="GP_PDE"/>
    <property type="match status" value="1"/>
</dbReference>
<feature type="domain" description="GP-PDE" evidence="1">
    <location>
        <begin position="9"/>
        <end position="253"/>
    </location>
</feature>
<dbReference type="AlphaFoldDB" id="A0A1I6UZM4"/>
<protein>
    <submittedName>
        <fullName evidence="2">Glycerophosphoryl diester phosphodiesterase</fullName>
    </submittedName>
</protein>
<dbReference type="EMBL" id="FPAJ01000005">
    <property type="protein sequence ID" value="SFT06880.1"/>
    <property type="molecule type" value="Genomic_DNA"/>
</dbReference>
<dbReference type="PANTHER" id="PTHR46211:SF1">
    <property type="entry name" value="GLYCEROPHOSPHODIESTER PHOSPHODIESTERASE, CYTOPLASMIC"/>
    <property type="match status" value="1"/>
</dbReference>
<sequence>MSFPKSLVKAPFTHRGFHDLNAGRPENSPTAFSAAIDRGYGIELDVQLSADGQAMVFHDYALDRLTAETGPIQQRTAAELAQITLKGGTDTIRTLPEILTLIGGRVPLLVEVKDQDGAMGNNIGPLEKMTAQALQGYDGDVAVMSFNPNSVALMAQLAPNLPRGIVTSAYRYADWPLSKATCDRLREIPDYDRSAACYISHEVDDLSRPRVADLRKAGAMVCCWTVRSAEIEATARQYADNITFEGYDALPAA</sequence>